<dbReference type="PANTHER" id="PTHR43532:SF1">
    <property type="entry name" value="GLUCOSE-1-PHOSPHATE THYMIDYLYLTRANSFERASE 1"/>
    <property type="match status" value="1"/>
</dbReference>
<gene>
    <name evidence="13" type="ORF">OMP38_06760</name>
</gene>
<dbReference type="Pfam" id="PF00483">
    <property type="entry name" value="NTP_transferase"/>
    <property type="match status" value="1"/>
</dbReference>
<evidence type="ECO:0000256" key="5">
    <source>
        <dbReference type="ARBA" id="ARBA00022679"/>
    </source>
</evidence>
<feature type="domain" description="Nucleotidyl transferase" evidence="12">
    <location>
        <begin position="2"/>
        <end position="236"/>
    </location>
</feature>
<keyword evidence="14" id="KW-1185">Reference proteome</keyword>
<keyword evidence="5" id="KW-0808">Transferase</keyword>
<dbReference type="InterPro" id="IPR005835">
    <property type="entry name" value="NTP_transferase_dom"/>
</dbReference>
<evidence type="ECO:0000256" key="2">
    <source>
        <dbReference type="ARBA" id="ARBA00010480"/>
    </source>
</evidence>
<dbReference type="InterPro" id="IPR005907">
    <property type="entry name" value="G1P_thy_trans_s"/>
</dbReference>
<protein>
    <recommendedName>
        <fullName evidence="4">Glucose-1-phosphate thymidylyltransferase</fullName>
        <ecNumber evidence="3">2.7.7.24</ecNumber>
    </recommendedName>
    <alternativeName>
        <fullName evidence="10">dTDP-glucose pyrophosphorylase</fullName>
    </alternativeName>
    <alternativeName>
        <fullName evidence="9">dTDP-glucose synthase</fullName>
    </alternativeName>
</protein>
<evidence type="ECO:0000313" key="14">
    <source>
        <dbReference type="Proteomes" id="UP001153387"/>
    </source>
</evidence>
<evidence type="ECO:0000313" key="13">
    <source>
        <dbReference type="EMBL" id="MDG0790588.1"/>
    </source>
</evidence>
<evidence type="ECO:0000256" key="9">
    <source>
        <dbReference type="ARBA" id="ARBA00032492"/>
    </source>
</evidence>
<comment type="similarity">
    <text evidence="2">Belongs to the glucose-1-phosphate thymidylyltransferase family.</text>
</comment>
<evidence type="ECO:0000256" key="6">
    <source>
        <dbReference type="ARBA" id="ARBA00022695"/>
    </source>
</evidence>
<dbReference type="GO" id="GO:0046872">
    <property type="term" value="F:metal ion binding"/>
    <property type="evidence" value="ECO:0007669"/>
    <property type="project" value="UniProtKB-KW"/>
</dbReference>
<keyword evidence="8" id="KW-0460">Magnesium</keyword>
<dbReference type="Proteomes" id="UP001153387">
    <property type="component" value="Unassembled WGS sequence"/>
</dbReference>
<evidence type="ECO:0000256" key="8">
    <source>
        <dbReference type="ARBA" id="ARBA00022842"/>
    </source>
</evidence>
<evidence type="ECO:0000256" key="10">
    <source>
        <dbReference type="ARBA" id="ARBA00032598"/>
    </source>
</evidence>
<keyword evidence="7" id="KW-0479">Metal-binding</keyword>
<dbReference type="Gene3D" id="3.90.550.10">
    <property type="entry name" value="Spore Coat Polysaccharide Biosynthesis Protein SpsA, Chain A"/>
    <property type="match status" value="1"/>
</dbReference>
<name>A0A9X4KEK5_9BACL</name>
<reference evidence="13 14" key="1">
    <citation type="submission" date="2022-10" db="EMBL/GenBank/DDBJ databases">
        <title>Comparative genomic analysis of Cohnella hashimotonis sp. nov., isolated from the International Space Station.</title>
        <authorList>
            <person name="Simpson A."/>
            <person name="Venkateswaran K."/>
        </authorList>
    </citation>
    <scope>NUCLEOTIDE SEQUENCE [LARGE SCALE GENOMIC DNA]</scope>
    <source>
        <strain evidence="13 14">DSM 18997</strain>
    </source>
</reference>
<comment type="catalytic activity">
    <reaction evidence="11">
        <text>dTTP + alpha-D-glucose 1-phosphate + H(+) = dTDP-alpha-D-glucose + diphosphate</text>
        <dbReference type="Rhea" id="RHEA:15225"/>
        <dbReference type="ChEBI" id="CHEBI:15378"/>
        <dbReference type="ChEBI" id="CHEBI:33019"/>
        <dbReference type="ChEBI" id="CHEBI:37568"/>
        <dbReference type="ChEBI" id="CHEBI:57477"/>
        <dbReference type="ChEBI" id="CHEBI:58601"/>
        <dbReference type="EC" id="2.7.7.24"/>
    </reaction>
</comment>
<accession>A0A9X4KEK5</accession>
<dbReference type="EMBL" id="JAPDHZ010000002">
    <property type="protein sequence ID" value="MDG0790588.1"/>
    <property type="molecule type" value="Genomic_DNA"/>
</dbReference>
<dbReference type="GO" id="GO:0008879">
    <property type="term" value="F:glucose-1-phosphate thymidylyltransferase activity"/>
    <property type="evidence" value="ECO:0007669"/>
    <property type="project" value="UniProtKB-EC"/>
</dbReference>
<evidence type="ECO:0000256" key="11">
    <source>
        <dbReference type="ARBA" id="ARBA00049336"/>
    </source>
</evidence>
<evidence type="ECO:0000259" key="12">
    <source>
        <dbReference type="Pfam" id="PF00483"/>
    </source>
</evidence>
<comment type="cofactor">
    <cofactor evidence="1">
        <name>Mg(2+)</name>
        <dbReference type="ChEBI" id="CHEBI:18420"/>
    </cofactor>
</comment>
<dbReference type="PANTHER" id="PTHR43532">
    <property type="entry name" value="GLUCOSE-1-PHOSPHATE THYMIDYLYLTRANSFERASE"/>
    <property type="match status" value="1"/>
</dbReference>
<sequence length="241" mass="26511">MKAVILAGGSGTRLKPLTYWTNKHLLPVGRYPMICYGIARLREAGVRDIVLVTGRSSLGDFVEVLGSGRDWGVSIVYRVQEEAGGIAQALELARPMLHPGEKFAVLLGDNLFSESVAPYFDDFQRQADGAMVLLYPVNDPHRYGVPEMDEAGGKILHIEEKPEHPASTYCVTGLYMYHADVFDIIDGIKPSQRGELEITDVNNAYAHAGKLTFRELSGWWNDAGTFESLEEASGKLKGVLP</sequence>
<evidence type="ECO:0000256" key="4">
    <source>
        <dbReference type="ARBA" id="ARBA00017654"/>
    </source>
</evidence>
<dbReference type="SUPFAM" id="SSF53448">
    <property type="entry name" value="Nucleotide-diphospho-sugar transferases"/>
    <property type="match status" value="1"/>
</dbReference>
<comment type="caution">
    <text evidence="13">The sequence shown here is derived from an EMBL/GenBank/DDBJ whole genome shotgun (WGS) entry which is preliminary data.</text>
</comment>
<proteinExistence type="inferred from homology"/>
<evidence type="ECO:0000256" key="3">
    <source>
        <dbReference type="ARBA" id="ARBA00012461"/>
    </source>
</evidence>
<dbReference type="RefSeq" id="WP_277564406.1">
    <property type="nucleotide sequence ID" value="NZ_JAPDHZ010000002.1"/>
</dbReference>
<dbReference type="AlphaFoldDB" id="A0A9X4KEK5"/>
<evidence type="ECO:0000256" key="7">
    <source>
        <dbReference type="ARBA" id="ARBA00022723"/>
    </source>
</evidence>
<keyword evidence="6" id="KW-0548">Nucleotidyltransferase</keyword>
<dbReference type="InterPro" id="IPR029044">
    <property type="entry name" value="Nucleotide-diphossugar_trans"/>
</dbReference>
<dbReference type="EC" id="2.7.7.24" evidence="3"/>
<organism evidence="13 14">
    <name type="scientific">Cohnella ginsengisoli</name>
    <dbReference type="NCBI Taxonomy" id="425004"/>
    <lineage>
        <taxon>Bacteria</taxon>
        <taxon>Bacillati</taxon>
        <taxon>Bacillota</taxon>
        <taxon>Bacilli</taxon>
        <taxon>Bacillales</taxon>
        <taxon>Paenibacillaceae</taxon>
        <taxon>Cohnella</taxon>
    </lineage>
</organism>
<evidence type="ECO:0000256" key="1">
    <source>
        <dbReference type="ARBA" id="ARBA00001946"/>
    </source>
</evidence>